<dbReference type="AlphaFoldDB" id="A0A7H8RCK7"/>
<name>A0A7H8RCK7_TALRU</name>
<accession>A0A7H8RCK7</accession>
<organism evidence="1 2">
    <name type="scientific">Talaromyces rugulosus</name>
    <name type="common">Penicillium rugulosum</name>
    <dbReference type="NCBI Taxonomy" id="121627"/>
    <lineage>
        <taxon>Eukaryota</taxon>
        <taxon>Fungi</taxon>
        <taxon>Dikarya</taxon>
        <taxon>Ascomycota</taxon>
        <taxon>Pezizomycotina</taxon>
        <taxon>Eurotiomycetes</taxon>
        <taxon>Eurotiomycetidae</taxon>
        <taxon>Eurotiales</taxon>
        <taxon>Trichocomaceae</taxon>
        <taxon>Talaromyces</taxon>
        <taxon>Talaromyces sect. Islandici</taxon>
    </lineage>
</organism>
<reference evidence="2" key="1">
    <citation type="submission" date="2020-06" db="EMBL/GenBank/DDBJ databases">
        <title>A chromosome-scale genome assembly of Talaromyces rugulosus W13939.</title>
        <authorList>
            <person name="Wang B."/>
            <person name="Guo L."/>
            <person name="Ye K."/>
            <person name="Wang L."/>
        </authorList>
    </citation>
    <scope>NUCLEOTIDE SEQUENCE [LARGE SCALE GENOMIC DNA]</scope>
    <source>
        <strain evidence="2">W13939</strain>
    </source>
</reference>
<keyword evidence="2" id="KW-1185">Reference proteome</keyword>
<dbReference type="KEGG" id="trg:TRUGW13939_10988"/>
<dbReference type="RefSeq" id="XP_035349991.1">
    <property type="nucleotide sequence ID" value="XM_035494098.1"/>
</dbReference>
<dbReference type="GeneID" id="55998467"/>
<protein>
    <submittedName>
        <fullName evidence="1">Uncharacterized protein</fullName>
    </submittedName>
</protein>
<dbReference type="EMBL" id="CP055903">
    <property type="protein sequence ID" value="QKX63817.1"/>
    <property type="molecule type" value="Genomic_DNA"/>
</dbReference>
<evidence type="ECO:0000313" key="2">
    <source>
        <dbReference type="Proteomes" id="UP000509510"/>
    </source>
</evidence>
<dbReference type="Proteomes" id="UP000509510">
    <property type="component" value="Chromosome VI"/>
</dbReference>
<gene>
    <name evidence="1" type="ORF">TRUGW13939_10988</name>
</gene>
<proteinExistence type="predicted"/>
<evidence type="ECO:0000313" key="1">
    <source>
        <dbReference type="EMBL" id="QKX63817.1"/>
    </source>
</evidence>
<sequence length="177" mass="19636">MFRPQGISDNPMGKLPHLQGIARIRICGEGDHEGLKNVPTSVLPVQIRSLYPDDHDGDEGVFGYESDDSYLINMTELEPVLSRRPTRVEGGSPRPGHTWLQNVSFESQDYSYEANDDIDVDIANILLGCAFQKFVTLILRNGGASKNAKLFVHEPSKAAPTFLLLADDSKQALVRRQ</sequence>